<dbReference type="InterPro" id="IPR038488">
    <property type="entry name" value="Integrase_DNA-bd_sf"/>
</dbReference>
<evidence type="ECO:0000313" key="7">
    <source>
        <dbReference type="Proteomes" id="UP001267638"/>
    </source>
</evidence>
<keyword evidence="2" id="KW-0229">DNA integration</keyword>
<dbReference type="Pfam" id="PF13356">
    <property type="entry name" value="Arm-DNA-bind_3"/>
    <property type="match status" value="1"/>
</dbReference>
<evidence type="ECO:0000259" key="5">
    <source>
        <dbReference type="PROSITE" id="PS51898"/>
    </source>
</evidence>
<comment type="similarity">
    <text evidence="1">Belongs to the 'phage' integrase family.</text>
</comment>
<dbReference type="InterPro" id="IPR011010">
    <property type="entry name" value="DNA_brk_join_enz"/>
</dbReference>
<dbReference type="InterPro" id="IPR050808">
    <property type="entry name" value="Phage_Integrase"/>
</dbReference>
<feature type="domain" description="Tyr recombinase" evidence="5">
    <location>
        <begin position="252"/>
        <end position="427"/>
    </location>
</feature>
<dbReference type="InterPro" id="IPR025166">
    <property type="entry name" value="Integrase_DNA_bind_dom"/>
</dbReference>
<evidence type="ECO:0000256" key="4">
    <source>
        <dbReference type="ARBA" id="ARBA00023172"/>
    </source>
</evidence>
<dbReference type="Gene3D" id="3.30.160.390">
    <property type="entry name" value="Integrase, DNA-binding domain"/>
    <property type="match status" value="1"/>
</dbReference>
<reference evidence="6 7" key="1">
    <citation type="submission" date="2023-07" db="EMBL/GenBank/DDBJ databases">
        <title>Sorghum-associated microbial communities from plants grown in Nebraska, USA.</title>
        <authorList>
            <person name="Schachtman D."/>
        </authorList>
    </citation>
    <scope>NUCLEOTIDE SEQUENCE [LARGE SCALE GENOMIC DNA]</scope>
    <source>
        <strain evidence="6 7">4256</strain>
    </source>
</reference>
<protein>
    <submittedName>
        <fullName evidence="6">Integrase</fullName>
    </submittedName>
</protein>
<comment type="caution">
    <text evidence="6">The sequence shown here is derived from an EMBL/GenBank/DDBJ whole genome shotgun (WGS) entry which is preliminary data.</text>
</comment>
<sequence length="450" mass="48976">MPRNDRFLLRPYYFSVFQGTRNKMEEARMAQAKLNKRTVDALNPPKAGQAFIWDTEIKGFGVRIGQTGTKTFVIQYMNKEGRIRRVKIGRFGVITVDQARDLAKIKLGEVAAGEDPAEAARRARKEMTVAELCDWYLTEARAGRILGRKNRPIKESSLAMDESRIKTHIKPLIGKRIARHLTIADVEAMQDDVKNHKTQKGRSGGRGGKATGGPGVAARCLGTIQAILGHAKHKGLLSEHPTKGAKKLAGNKKTRRLSVAEIETLGKAMVYAEQQGVSPTGISVIKLLLLTGYRREEGQAMERAWVNPMGGFVAFPDTKTGGQIRAIGPEAIKVIVAQPQVAGNPHVFPATTGDGPFTAASACLQRICGFAGIVGVTPHTLRHTFASIAAELGFSELTIRAMLGHASQNVTQDYIHVDEALKLAVRRTSDEIAKLLAQGAAKLDRLRLVA</sequence>
<evidence type="ECO:0000256" key="1">
    <source>
        <dbReference type="ARBA" id="ARBA00008857"/>
    </source>
</evidence>
<organism evidence="6 7">
    <name type="scientific">Sphingobium xenophagum</name>
    <dbReference type="NCBI Taxonomy" id="121428"/>
    <lineage>
        <taxon>Bacteria</taxon>
        <taxon>Pseudomonadati</taxon>
        <taxon>Pseudomonadota</taxon>
        <taxon>Alphaproteobacteria</taxon>
        <taxon>Sphingomonadales</taxon>
        <taxon>Sphingomonadaceae</taxon>
        <taxon>Sphingobium</taxon>
    </lineage>
</organism>
<dbReference type="Gene3D" id="1.10.443.10">
    <property type="entry name" value="Intergrase catalytic core"/>
    <property type="match status" value="1"/>
</dbReference>
<keyword evidence="4" id="KW-0233">DNA recombination</keyword>
<dbReference type="PANTHER" id="PTHR30629">
    <property type="entry name" value="PROPHAGE INTEGRASE"/>
    <property type="match status" value="1"/>
</dbReference>
<keyword evidence="7" id="KW-1185">Reference proteome</keyword>
<gene>
    <name evidence="6" type="ORF">J2W40_001565</name>
</gene>
<dbReference type="Pfam" id="PF00589">
    <property type="entry name" value="Phage_integrase"/>
    <property type="match status" value="1"/>
</dbReference>
<dbReference type="InterPro" id="IPR002104">
    <property type="entry name" value="Integrase_catalytic"/>
</dbReference>
<evidence type="ECO:0000256" key="2">
    <source>
        <dbReference type="ARBA" id="ARBA00022908"/>
    </source>
</evidence>
<evidence type="ECO:0000256" key="3">
    <source>
        <dbReference type="ARBA" id="ARBA00023125"/>
    </source>
</evidence>
<dbReference type="SUPFAM" id="SSF56349">
    <property type="entry name" value="DNA breaking-rejoining enzymes"/>
    <property type="match status" value="1"/>
</dbReference>
<proteinExistence type="inferred from homology"/>
<evidence type="ECO:0000313" key="6">
    <source>
        <dbReference type="EMBL" id="MDR7154750.1"/>
    </source>
</evidence>
<name>A0ABU1WZJ4_SPHXE</name>
<dbReference type="PROSITE" id="PS51898">
    <property type="entry name" value="TYR_RECOMBINASE"/>
    <property type="match status" value="1"/>
</dbReference>
<dbReference type="PANTHER" id="PTHR30629:SF2">
    <property type="entry name" value="PROPHAGE INTEGRASE INTS-RELATED"/>
    <property type="match status" value="1"/>
</dbReference>
<keyword evidence="3" id="KW-0238">DNA-binding</keyword>
<dbReference type="InterPro" id="IPR010998">
    <property type="entry name" value="Integrase_recombinase_N"/>
</dbReference>
<dbReference type="EMBL" id="JAVDWV010000006">
    <property type="protein sequence ID" value="MDR7154750.1"/>
    <property type="molecule type" value="Genomic_DNA"/>
</dbReference>
<accession>A0ABU1WZJ4</accession>
<dbReference type="Proteomes" id="UP001267638">
    <property type="component" value="Unassembled WGS sequence"/>
</dbReference>
<dbReference type="InterPro" id="IPR013762">
    <property type="entry name" value="Integrase-like_cat_sf"/>
</dbReference>
<dbReference type="Gene3D" id="1.10.150.130">
    <property type="match status" value="1"/>
</dbReference>
<dbReference type="CDD" id="cd00796">
    <property type="entry name" value="INT_Rci_Hp1_C"/>
    <property type="match status" value="1"/>
</dbReference>